<keyword evidence="3 6" id="KW-0812">Transmembrane</keyword>
<dbReference type="InterPro" id="IPR000791">
    <property type="entry name" value="Gpr1/Fun34/SatP-like"/>
</dbReference>
<keyword evidence="5 6" id="KW-0472">Membrane</keyword>
<dbReference type="Proteomes" id="UP000327011">
    <property type="component" value="Unassembled WGS sequence"/>
</dbReference>
<evidence type="ECO:0000256" key="5">
    <source>
        <dbReference type="ARBA" id="ARBA00023136"/>
    </source>
</evidence>
<evidence type="ECO:0000313" key="7">
    <source>
        <dbReference type="EMBL" id="KAA9381323.1"/>
    </source>
</evidence>
<feature type="transmembrane region" description="Helical" evidence="6">
    <location>
        <begin position="152"/>
        <end position="171"/>
    </location>
</feature>
<dbReference type="PANTHER" id="PTHR31123">
    <property type="entry name" value="ACCUMULATION OF DYADS PROTEIN 2-RELATED"/>
    <property type="match status" value="1"/>
</dbReference>
<dbReference type="EMBL" id="VYTZ01000001">
    <property type="protein sequence ID" value="KAA9381323.1"/>
    <property type="molecule type" value="Genomic_DNA"/>
</dbReference>
<keyword evidence="8" id="KW-1185">Reference proteome</keyword>
<evidence type="ECO:0000256" key="1">
    <source>
        <dbReference type="ARBA" id="ARBA00004141"/>
    </source>
</evidence>
<accession>A0A5J5KAN6</accession>
<name>A0A5J5KAN6_9ACTN</name>
<evidence type="ECO:0000313" key="8">
    <source>
        <dbReference type="Proteomes" id="UP000327011"/>
    </source>
</evidence>
<dbReference type="RefSeq" id="WP_150929895.1">
    <property type="nucleotide sequence ID" value="NZ_VYTZ01000001.1"/>
</dbReference>
<protein>
    <submittedName>
        <fullName evidence="7">Uncharacterized protein</fullName>
    </submittedName>
</protein>
<evidence type="ECO:0000256" key="4">
    <source>
        <dbReference type="ARBA" id="ARBA00022989"/>
    </source>
</evidence>
<feature type="transmembrane region" description="Helical" evidence="6">
    <location>
        <begin position="94"/>
        <end position="116"/>
    </location>
</feature>
<sequence length="224" mass="23750">MTATEIPVLPDLNHSTERASAGKQPATADPGLLGYPAFATAAFALALFLTGFNQVTIPSTLAAPLPIMSLCGVLLIGATVWAARRGDGWQATMFGLFGAFWLSFSMLVLGLVNSWFGQLPEPAQRGAQANFILVWLGLMTVVTLTTLRLPKIFGLLFLVIDFSLLTLFIAVSVARPGAAGDPWILPFGIIAIFSMPLIGMYLFAGSLNASLGGKMFPVGKPFKS</sequence>
<feature type="transmembrane region" description="Helical" evidence="6">
    <location>
        <begin position="61"/>
        <end position="82"/>
    </location>
</feature>
<dbReference type="PANTHER" id="PTHR31123:SF1">
    <property type="entry name" value="ACCUMULATION OF DYADS PROTEIN 2-RELATED"/>
    <property type="match status" value="1"/>
</dbReference>
<dbReference type="Pfam" id="PF01184">
    <property type="entry name" value="Gpr1_Fun34_YaaH"/>
    <property type="match status" value="1"/>
</dbReference>
<gene>
    <name evidence="7" type="ORF">F5972_00225</name>
</gene>
<feature type="transmembrane region" description="Helical" evidence="6">
    <location>
        <begin position="183"/>
        <end position="204"/>
    </location>
</feature>
<comment type="similarity">
    <text evidence="2">Belongs to the acetate uptake transporter (AceTr) (TC 2.A.96) family.</text>
</comment>
<reference evidence="7 8" key="1">
    <citation type="submission" date="2019-09" db="EMBL/GenBank/DDBJ databases">
        <title>Screening of Novel Bioactive Compounds from Soil-Associated.</title>
        <authorList>
            <person name="Gong X."/>
        </authorList>
    </citation>
    <scope>NUCLEOTIDE SEQUENCE [LARGE SCALE GENOMIC DNA]</scope>
    <source>
        <strain evidence="7 8">Gxj-6</strain>
    </source>
</reference>
<dbReference type="AlphaFoldDB" id="A0A5J5KAN6"/>
<organism evidence="7 8">
    <name type="scientific">Microbispora cellulosiformans</name>
    <dbReference type="NCBI Taxonomy" id="2614688"/>
    <lineage>
        <taxon>Bacteria</taxon>
        <taxon>Bacillati</taxon>
        <taxon>Actinomycetota</taxon>
        <taxon>Actinomycetes</taxon>
        <taxon>Streptosporangiales</taxon>
        <taxon>Streptosporangiaceae</taxon>
        <taxon>Microbispora</taxon>
    </lineage>
</organism>
<evidence type="ECO:0000256" key="6">
    <source>
        <dbReference type="SAM" id="Phobius"/>
    </source>
</evidence>
<keyword evidence="4 6" id="KW-1133">Transmembrane helix</keyword>
<dbReference type="InterPro" id="IPR051633">
    <property type="entry name" value="AceTr"/>
</dbReference>
<feature type="transmembrane region" description="Helical" evidence="6">
    <location>
        <begin position="128"/>
        <end position="145"/>
    </location>
</feature>
<evidence type="ECO:0000256" key="2">
    <source>
        <dbReference type="ARBA" id="ARBA00005587"/>
    </source>
</evidence>
<dbReference type="GO" id="GO:0005886">
    <property type="term" value="C:plasma membrane"/>
    <property type="evidence" value="ECO:0007669"/>
    <property type="project" value="TreeGrafter"/>
</dbReference>
<dbReference type="GO" id="GO:0015123">
    <property type="term" value="F:acetate transmembrane transporter activity"/>
    <property type="evidence" value="ECO:0007669"/>
    <property type="project" value="TreeGrafter"/>
</dbReference>
<comment type="subcellular location">
    <subcellularLocation>
        <location evidence="1">Membrane</location>
        <topology evidence="1">Multi-pass membrane protein</topology>
    </subcellularLocation>
</comment>
<evidence type="ECO:0000256" key="3">
    <source>
        <dbReference type="ARBA" id="ARBA00022692"/>
    </source>
</evidence>
<comment type="caution">
    <text evidence="7">The sequence shown here is derived from an EMBL/GenBank/DDBJ whole genome shotgun (WGS) entry which is preliminary data.</text>
</comment>
<feature type="transmembrane region" description="Helical" evidence="6">
    <location>
        <begin position="32"/>
        <end position="49"/>
    </location>
</feature>
<proteinExistence type="inferred from homology"/>